<organism evidence="1 2">
    <name type="scientific">Rhizobium mulingense</name>
    <dbReference type="NCBI Taxonomy" id="3031128"/>
    <lineage>
        <taxon>Bacteria</taxon>
        <taxon>Pseudomonadati</taxon>
        <taxon>Pseudomonadota</taxon>
        <taxon>Alphaproteobacteria</taxon>
        <taxon>Hyphomicrobiales</taxon>
        <taxon>Rhizobiaceae</taxon>
        <taxon>Rhizobium/Agrobacterium group</taxon>
        <taxon>Rhizobium</taxon>
    </lineage>
</organism>
<name>A0ACC6N5T7_9HYPH</name>
<evidence type="ECO:0000313" key="2">
    <source>
        <dbReference type="Proteomes" id="UP001304050"/>
    </source>
</evidence>
<gene>
    <name evidence="1" type="ORF">U8465_27725</name>
</gene>
<comment type="caution">
    <text evidence="1">The sequence shown here is derived from an EMBL/GenBank/DDBJ whole genome shotgun (WGS) entry which is preliminary data.</text>
</comment>
<protein>
    <submittedName>
        <fullName evidence="1">Uncharacterized protein</fullName>
    </submittedName>
</protein>
<keyword evidence="2" id="KW-1185">Reference proteome</keyword>
<proteinExistence type="predicted"/>
<dbReference type="Proteomes" id="UP001304050">
    <property type="component" value="Unassembled WGS sequence"/>
</dbReference>
<sequence length="52" mass="5358">MTGLSGHATCIVVMPLDIQILRALGKVVVQQANGIRRAGAAAVTFPQELQGG</sequence>
<reference evidence="1" key="1">
    <citation type="submission" date="2023-12" db="EMBL/GenBank/DDBJ databases">
        <title>Diversity of Rhizobium in root nodule of phaseolus vulgaris.</title>
        <authorList>
            <person name="Wang H."/>
        </authorList>
    </citation>
    <scope>NUCLEOTIDE SEQUENCE</scope>
    <source>
        <strain evidence="1">MJ31</strain>
    </source>
</reference>
<evidence type="ECO:0000313" key="1">
    <source>
        <dbReference type="EMBL" id="MEA3520835.1"/>
    </source>
</evidence>
<accession>A0ACC6N5T7</accession>
<dbReference type="EMBL" id="JAYESG010000018">
    <property type="protein sequence ID" value="MEA3520835.1"/>
    <property type="molecule type" value="Genomic_DNA"/>
</dbReference>